<dbReference type="Gene3D" id="3.40.630.30">
    <property type="match status" value="1"/>
</dbReference>
<dbReference type="InterPro" id="IPR016181">
    <property type="entry name" value="Acyl_CoA_acyltransferase"/>
</dbReference>
<dbReference type="InterPro" id="IPR000182">
    <property type="entry name" value="GNAT_dom"/>
</dbReference>
<dbReference type="SUPFAM" id="SSF55729">
    <property type="entry name" value="Acyl-CoA N-acyltransferases (Nat)"/>
    <property type="match status" value="1"/>
</dbReference>
<dbReference type="PANTHER" id="PTHR43617:SF2">
    <property type="entry name" value="UPF0039 PROTEIN SLL0451"/>
    <property type="match status" value="1"/>
</dbReference>
<accession>A0A1I4FTG0</accession>
<dbReference type="Proteomes" id="UP000198851">
    <property type="component" value="Unassembled WGS sequence"/>
</dbReference>
<dbReference type="InterPro" id="IPR050276">
    <property type="entry name" value="MshD_Acetyltransferase"/>
</dbReference>
<keyword evidence="3" id="KW-1185">Reference proteome</keyword>
<reference evidence="3" key="1">
    <citation type="submission" date="2016-10" db="EMBL/GenBank/DDBJ databases">
        <authorList>
            <person name="Varghese N."/>
            <person name="Submissions S."/>
        </authorList>
    </citation>
    <scope>NUCLEOTIDE SEQUENCE [LARGE SCALE GENOMIC DNA]</scope>
    <source>
        <strain evidence="3">DSM 28453</strain>
    </source>
</reference>
<evidence type="ECO:0000259" key="1">
    <source>
        <dbReference type="PROSITE" id="PS51186"/>
    </source>
</evidence>
<organism evidence="2 3">
    <name type="scientific">Shimia haliotis</name>
    <dbReference type="NCBI Taxonomy" id="1280847"/>
    <lineage>
        <taxon>Bacteria</taxon>
        <taxon>Pseudomonadati</taxon>
        <taxon>Pseudomonadota</taxon>
        <taxon>Alphaproteobacteria</taxon>
        <taxon>Rhodobacterales</taxon>
        <taxon>Roseobacteraceae</taxon>
    </lineage>
</organism>
<evidence type="ECO:0000313" key="2">
    <source>
        <dbReference type="EMBL" id="SFL19981.1"/>
    </source>
</evidence>
<name>A0A1I4FTG0_9RHOB</name>
<keyword evidence="2" id="KW-0808">Transferase</keyword>
<dbReference type="STRING" id="1280847.SAMN04488036_106216"/>
<dbReference type="AlphaFoldDB" id="A0A1I4FTG0"/>
<dbReference type="PANTHER" id="PTHR43617">
    <property type="entry name" value="L-AMINO ACID N-ACETYLTRANSFERASE"/>
    <property type="match status" value="1"/>
</dbReference>
<dbReference type="GO" id="GO:0016747">
    <property type="term" value="F:acyltransferase activity, transferring groups other than amino-acyl groups"/>
    <property type="evidence" value="ECO:0007669"/>
    <property type="project" value="InterPro"/>
</dbReference>
<protein>
    <submittedName>
        <fullName evidence="2">Putative acetyltransferase</fullName>
    </submittedName>
</protein>
<proteinExistence type="predicted"/>
<evidence type="ECO:0000313" key="3">
    <source>
        <dbReference type="Proteomes" id="UP000198851"/>
    </source>
</evidence>
<dbReference type="Pfam" id="PF13527">
    <property type="entry name" value="Acetyltransf_9"/>
    <property type="match status" value="1"/>
</dbReference>
<dbReference type="EMBL" id="FOSZ01000006">
    <property type="protein sequence ID" value="SFL19981.1"/>
    <property type="molecule type" value="Genomic_DNA"/>
</dbReference>
<feature type="domain" description="N-acetyltransferase" evidence="1">
    <location>
        <begin position="42"/>
        <end position="182"/>
    </location>
</feature>
<dbReference type="PROSITE" id="PS51186">
    <property type="entry name" value="GNAT"/>
    <property type="match status" value="1"/>
</dbReference>
<sequence>MNSESLDHASGLFLLKRAARSRPATLPQPMDTAKLRAYPDTMLIRSETPSDIDAIRALTETAFGQPDEARLVDLLRADGDAAISFVAVLDDQIVGHVLFSPMAAPVKTLGLAPVSVAPTYQKQGIGAQLIRRGLSQAQLDGWQASFVLGNPDYYTRFGYSVEAAKGFTNQFAGPYFMARELAPDALKTPFAVSYAPAFDKL</sequence>
<gene>
    <name evidence="2" type="ORF">SAMN04488036_106216</name>
</gene>
<dbReference type="CDD" id="cd04301">
    <property type="entry name" value="NAT_SF"/>
    <property type="match status" value="1"/>
</dbReference>